<sequence>MKRLIATTLGALTTATVLVGCSVDGSNSASANETQIIQSAFGEAEIPSNPQRIVIVQANFLDFALAIDLASVGSTYWGDAGGIQDYLREDAPENMEVVGNDDEPYFEAIANLNPDLIIGDEAVEENLEKFEPIAPVAAIASRDAEGSNSWRDQLTALAEITGREDKAAEVIKETDESIEQLDANIDEPGQRTMLLRIRDDQVRQYLPDSFVGAGVPQRLQKHRVSGISSAVRKRRVVLYPSGKYRTSRCRPHYRIRRQSRALGGSRKQPFVEYPSCSRERPALHQRKLHALGSHRPLSGIDRDFRS</sequence>
<dbReference type="InterPro" id="IPR051313">
    <property type="entry name" value="Bact_iron-sidero_bind"/>
</dbReference>
<evidence type="ECO:0000256" key="5">
    <source>
        <dbReference type="SAM" id="MobiDB-lite"/>
    </source>
</evidence>
<comment type="subcellular location">
    <subcellularLocation>
        <location evidence="1">Cell envelope</location>
    </subcellularLocation>
</comment>
<gene>
    <name evidence="7" type="ORF">CCASEI_03800</name>
</gene>
<evidence type="ECO:0000256" key="3">
    <source>
        <dbReference type="ARBA" id="ARBA00022448"/>
    </source>
</evidence>
<dbReference type="SUPFAM" id="SSF53807">
    <property type="entry name" value="Helical backbone' metal receptor"/>
    <property type="match status" value="1"/>
</dbReference>
<dbReference type="InterPro" id="IPR002491">
    <property type="entry name" value="ABC_transptr_periplasmic_BD"/>
</dbReference>
<dbReference type="PROSITE" id="PS50983">
    <property type="entry name" value="FE_B12_PBP"/>
    <property type="match status" value="1"/>
</dbReference>
<evidence type="ECO:0000313" key="8">
    <source>
        <dbReference type="Proteomes" id="UP000019226"/>
    </source>
</evidence>
<keyword evidence="3" id="KW-0813">Transport</keyword>
<proteinExistence type="inferred from homology"/>
<dbReference type="Gene3D" id="3.40.50.1980">
    <property type="entry name" value="Nitrogenase molybdenum iron protein domain"/>
    <property type="match status" value="2"/>
</dbReference>
<protein>
    <recommendedName>
        <fullName evidence="6">Fe/B12 periplasmic-binding domain-containing protein</fullName>
    </recommendedName>
</protein>
<keyword evidence="8" id="KW-1185">Reference proteome</keyword>
<evidence type="ECO:0000256" key="4">
    <source>
        <dbReference type="ARBA" id="ARBA00022729"/>
    </source>
</evidence>
<organism evidence="7 8">
    <name type="scientific">Corynebacterium casei LMG S-19264</name>
    <dbReference type="NCBI Taxonomy" id="1285583"/>
    <lineage>
        <taxon>Bacteria</taxon>
        <taxon>Bacillati</taxon>
        <taxon>Actinomycetota</taxon>
        <taxon>Actinomycetes</taxon>
        <taxon>Mycobacteriales</taxon>
        <taxon>Corynebacteriaceae</taxon>
        <taxon>Corynebacterium</taxon>
    </lineage>
</organism>
<evidence type="ECO:0000259" key="6">
    <source>
        <dbReference type="PROSITE" id="PS50983"/>
    </source>
</evidence>
<evidence type="ECO:0000256" key="1">
    <source>
        <dbReference type="ARBA" id="ARBA00004196"/>
    </source>
</evidence>
<evidence type="ECO:0000256" key="2">
    <source>
        <dbReference type="ARBA" id="ARBA00008814"/>
    </source>
</evidence>
<evidence type="ECO:0000313" key="7">
    <source>
        <dbReference type="EMBL" id="AHI19340.1"/>
    </source>
</evidence>
<dbReference type="EMBL" id="CP004350">
    <property type="protein sequence ID" value="AHI19340.1"/>
    <property type="molecule type" value="Genomic_DNA"/>
</dbReference>
<name>A0ABN4CB88_9CORY</name>
<dbReference type="RefSeq" id="WP_006821517.1">
    <property type="nucleotide sequence ID" value="NZ_CP004350.1"/>
</dbReference>
<dbReference type="PANTHER" id="PTHR30532">
    <property type="entry name" value="IRON III DICITRATE-BINDING PERIPLASMIC PROTEIN"/>
    <property type="match status" value="1"/>
</dbReference>
<feature type="region of interest" description="Disordered" evidence="5">
    <location>
        <begin position="287"/>
        <end position="306"/>
    </location>
</feature>
<feature type="domain" description="Fe/B12 periplasmic-binding" evidence="6">
    <location>
        <begin position="52"/>
        <end position="306"/>
    </location>
</feature>
<comment type="similarity">
    <text evidence="2">Belongs to the bacterial solute-binding protein 8 family.</text>
</comment>
<dbReference type="Pfam" id="PF01497">
    <property type="entry name" value="Peripla_BP_2"/>
    <property type="match status" value="1"/>
</dbReference>
<dbReference type="GeneID" id="82876941"/>
<dbReference type="PANTHER" id="PTHR30532:SF1">
    <property type="entry name" value="IRON(3+)-HYDROXAMATE-BINDING PROTEIN FHUD"/>
    <property type="match status" value="1"/>
</dbReference>
<dbReference type="Proteomes" id="UP000019226">
    <property type="component" value="Chromosome"/>
</dbReference>
<reference evidence="8" key="1">
    <citation type="submission" date="2013-02" db="EMBL/GenBank/DDBJ databases">
        <title>The complete genome sequence of Corynebacterium casei LMG S-19264 (=DSM 44701).</title>
        <authorList>
            <person name="Ruckert C."/>
            <person name="Albersmeier A."/>
            <person name="Kalinowski J."/>
        </authorList>
    </citation>
    <scope>NUCLEOTIDE SEQUENCE [LARGE SCALE GENOMIC DNA]</scope>
    <source>
        <strain evidence="8">LMG S-19264</strain>
    </source>
</reference>
<accession>A0ABN4CB88</accession>
<keyword evidence="4" id="KW-0732">Signal</keyword>
<dbReference type="PROSITE" id="PS51257">
    <property type="entry name" value="PROKAR_LIPOPROTEIN"/>
    <property type="match status" value="1"/>
</dbReference>